<dbReference type="Gene3D" id="3.40.710.10">
    <property type="entry name" value="DD-peptidase/beta-lactamase superfamily"/>
    <property type="match status" value="1"/>
</dbReference>
<keyword evidence="4" id="KW-1185">Reference proteome</keyword>
<feature type="signal peptide" evidence="1">
    <location>
        <begin position="1"/>
        <end position="20"/>
    </location>
</feature>
<name>A0ABT5HPD7_9CAUL</name>
<dbReference type="PANTHER" id="PTHR46825:SF9">
    <property type="entry name" value="BETA-LACTAMASE-RELATED DOMAIN-CONTAINING PROTEIN"/>
    <property type="match status" value="1"/>
</dbReference>
<gene>
    <name evidence="3" type="ORF">PQU92_01070</name>
</gene>
<evidence type="ECO:0000313" key="4">
    <source>
        <dbReference type="Proteomes" id="UP001214854"/>
    </source>
</evidence>
<keyword evidence="1" id="KW-0732">Signal</keyword>
<keyword evidence="3" id="KW-0378">Hydrolase</keyword>
<evidence type="ECO:0000259" key="2">
    <source>
        <dbReference type="Pfam" id="PF00144"/>
    </source>
</evidence>
<sequence>MTRRAALVAGLASLGSSALLKVVPIEVPNLLAGPKAPPLKDWPTLDALAQTFIDTRLTPGLSLSVMRKGVMLYSKGFGVATIDTDEAITPQTTLRIASITKQFTAAAILLLQEQRLLSVNDPLSRFLPDFPRAGEVTLSQLMSHTSGMGDYVNRQDMAILTEAQNRDYTADDVLKLIRAGKPLYRFGPGLGWAYSNSGFTLLSIVVEHLSGLSFADFCEQHLFKPAGLNHTVIDRDCATANTAARGYTPSGRGFDPHVPASPSFLSGAGAMRSTSEDLCQWHAALLGGKVLKADSLTAMLTPALLRNGQPAWEREGGTEPLNYGFGLGVGTVDNHRYCTHGGRINGFTGHLRSFIDEQVTVSILYNCDGGGAARFGAAQKALRVEASRLGLEDAVKV</sequence>
<dbReference type="SUPFAM" id="SSF56601">
    <property type="entry name" value="beta-lactamase/transpeptidase-like"/>
    <property type="match status" value="1"/>
</dbReference>
<evidence type="ECO:0000313" key="3">
    <source>
        <dbReference type="EMBL" id="MDC7681849.1"/>
    </source>
</evidence>
<protein>
    <submittedName>
        <fullName evidence="3">Serine hydrolase</fullName>
    </submittedName>
</protein>
<feature type="chain" id="PRO_5045761043" evidence="1">
    <location>
        <begin position="21"/>
        <end position="397"/>
    </location>
</feature>
<feature type="domain" description="Beta-lactamase-related" evidence="2">
    <location>
        <begin position="46"/>
        <end position="379"/>
    </location>
</feature>
<dbReference type="InterPro" id="IPR001466">
    <property type="entry name" value="Beta-lactam-related"/>
</dbReference>
<comment type="caution">
    <text evidence="3">The sequence shown here is derived from an EMBL/GenBank/DDBJ whole genome shotgun (WGS) entry which is preliminary data.</text>
</comment>
<organism evidence="3 4">
    <name type="scientific">Asticcacaulis aquaticus</name>
    <dbReference type="NCBI Taxonomy" id="2984212"/>
    <lineage>
        <taxon>Bacteria</taxon>
        <taxon>Pseudomonadati</taxon>
        <taxon>Pseudomonadota</taxon>
        <taxon>Alphaproteobacteria</taxon>
        <taxon>Caulobacterales</taxon>
        <taxon>Caulobacteraceae</taxon>
        <taxon>Asticcacaulis</taxon>
    </lineage>
</organism>
<dbReference type="PANTHER" id="PTHR46825">
    <property type="entry name" value="D-ALANYL-D-ALANINE-CARBOXYPEPTIDASE/ENDOPEPTIDASE AMPH"/>
    <property type="match status" value="1"/>
</dbReference>
<accession>A0ABT5HPD7</accession>
<dbReference type="GO" id="GO:0016787">
    <property type="term" value="F:hydrolase activity"/>
    <property type="evidence" value="ECO:0007669"/>
    <property type="project" value="UniProtKB-KW"/>
</dbReference>
<reference evidence="3 4" key="1">
    <citation type="submission" date="2023-01" db="EMBL/GenBank/DDBJ databases">
        <title>Novel species of the genus Asticcacaulis isolated from rivers.</title>
        <authorList>
            <person name="Lu H."/>
        </authorList>
    </citation>
    <scope>NUCLEOTIDE SEQUENCE [LARGE SCALE GENOMIC DNA]</scope>
    <source>
        <strain evidence="3 4">BYS171W</strain>
    </source>
</reference>
<proteinExistence type="predicted"/>
<dbReference type="Proteomes" id="UP001214854">
    <property type="component" value="Unassembled WGS sequence"/>
</dbReference>
<dbReference type="EMBL" id="JAQQKX010000001">
    <property type="protein sequence ID" value="MDC7681849.1"/>
    <property type="molecule type" value="Genomic_DNA"/>
</dbReference>
<dbReference type="Pfam" id="PF00144">
    <property type="entry name" value="Beta-lactamase"/>
    <property type="match status" value="1"/>
</dbReference>
<evidence type="ECO:0000256" key="1">
    <source>
        <dbReference type="SAM" id="SignalP"/>
    </source>
</evidence>
<dbReference type="RefSeq" id="WP_272746365.1">
    <property type="nucleotide sequence ID" value="NZ_JAQQKX010000001.1"/>
</dbReference>
<dbReference type="InterPro" id="IPR012338">
    <property type="entry name" value="Beta-lactam/transpept-like"/>
</dbReference>
<dbReference type="InterPro" id="IPR050491">
    <property type="entry name" value="AmpC-like"/>
</dbReference>